<dbReference type="STRING" id="1679444.PYTT_0036"/>
<evidence type="ECO:0000259" key="5">
    <source>
        <dbReference type="Pfam" id="PF07940"/>
    </source>
</evidence>
<name>A0A1H6KDF3_9BACT</name>
<dbReference type="InterPro" id="IPR008929">
    <property type="entry name" value="Chondroitin_lyas"/>
</dbReference>
<dbReference type="PANTHER" id="PTHR39210:SF1">
    <property type="entry name" value="HEPARIN-SULFATE LYASE"/>
    <property type="match status" value="1"/>
</dbReference>
<dbReference type="Gene3D" id="2.70.98.70">
    <property type="match status" value="1"/>
</dbReference>
<dbReference type="InterPro" id="IPR031680">
    <property type="entry name" value="Hepar_II_III_N"/>
</dbReference>
<dbReference type="KEGG" id="agl:PYTT_0036"/>
<dbReference type="OrthoDB" id="7335480at2"/>
<keyword evidence="2" id="KW-0732">Signal</keyword>
<keyword evidence="4" id="KW-0456">Lyase</keyword>
<evidence type="ECO:0000256" key="2">
    <source>
        <dbReference type="ARBA" id="ARBA00022729"/>
    </source>
</evidence>
<dbReference type="Proteomes" id="UP000176204">
    <property type="component" value="Chromosome I"/>
</dbReference>
<accession>A0A1H6KDF3</accession>
<dbReference type="PANTHER" id="PTHR39210">
    <property type="entry name" value="HEPARIN-SULFATE LYASE"/>
    <property type="match status" value="1"/>
</dbReference>
<organism evidence="7 8">
    <name type="scientific">Akkermansia glycaniphila</name>
    <dbReference type="NCBI Taxonomy" id="1679444"/>
    <lineage>
        <taxon>Bacteria</taxon>
        <taxon>Pseudomonadati</taxon>
        <taxon>Verrucomicrobiota</taxon>
        <taxon>Verrucomicrobiia</taxon>
        <taxon>Verrucomicrobiales</taxon>
        <taxon>Akkermansiaceae</taxon>
        <taxon>Akkermansia</taxon>
    </lineage>
</organism>
<dbReference type="Gene3D" id="1.50.10.100">
    <property type="entry name" value="Chondroitin AC/alginate lyase"/>
    <property type="match status" value="1"/>
</dbReference>
<dbReference type="EMBL" id="LT629973">
    <property type="protein sequence ID" value="SEH69485.1"/>
    <property type="molecule type" value="Genomic_DNA"/>
</dbReference>
<gene>
    <name evidence="7" type="ORF">PYTT_0036</name>
</gene>
<dbReference type="Pfam" id="PF16889">
    <property type="entry name" value="Hepar_II_III_N"/>
    <property type="match status" value="1"/>
</dbReference>
<evidence type="ECO:0000256" key="1">
    <source>
        <dbReference type="ARBA" id="ARBA00004418"/>
    </source>
</evidence>
<dbReference type="AlphaFoldDB" id="A0A1H6KDF3"/>
<dbReference type="InterPro" id="IPR012480">
    <property type="entry name" value="Hepar_II_III_C"/>
</dbReference>
<comment type="subcellular location">
    <subcellularLocation>
        <location evidence="1">Periplasm</location>
    </subcellularLocation>
</comment>
<sequence>MMKTMIFFACLLAVWLGLAAGEDVRVIRREAFALLDLDRPGLEDVKALHEQGKDHEAAKALLAYYRNRAGVRIPGKVSLSEEEEHWANDAVKHIFYVRGVRQDSLFYGEEIDWTYWPVRDNELRWQLHRHKWFTPLGKAYRMSGEEMYAEAWVHQYRDWIRKNPLLSDEERKKRRQGSQGEIDEVENMRFAWRSLEVSHRLQDQIMQFRLFLDSPSFTPEFLTEFLVNYHRHAAHIMGHYSQRGNHLLFESQRMIAAGSFFHEFRDAAAWRKSGINILNREITAQVYEDGGQMELDPGYHLASINLFRKALELAEKNGFRDEFPLGYSDVIEKMIMFHANISFPDYSNPCFSDAKLHGRRVMLRNYRVWSDLFPKNEAIRYFATEGREGALPGYLSKGFPDSGFFVFRNSWGMDATQMVVKAGPKAFWHNQPDNGTFELWFKGRRLFPDSGSYMYGGEGEIQEQRDWHRQTCVHNTATLDDRNLENTESVTRLWQPDGEEQVLVTENRSYRDLKHRRSVFFVDGRYFVIVDELDGKAVGTVNLHYQMPEGEIVHSSREMAFSTQFEDGSRMMLQCFGPAGMSVRQEDGWYSEKSRNRRKRMRISFDARKDGEEAVRYVTVICPVDAKGDVPRFHAEFGNAKFDEYGLKVNVSVDGKSRVLAYELDRP</sequence>
<feature type="domain" description="Heparinase II/III-like C-terminal" evidence="5">
    <location>
        <begin position="395"/>
        <end position="614"/>
    </location>
</feature>
<evidence type="ECO:0000313" key="7">
    <source>
        <dbReference type="EMBL" id="SEH69485.1"/>
    </source>
</evidence>
<dbReference type="GO" id="GO:0016829">
    <property type="term" value="F:lyase activity"/>
    <property type="evidence" value="ECO:0007669"/>
    <property type="project" value="UniProtKB-KW"/>
</dbReference>
<protein>
    <submittedName>
        <fullName evidence="7">Heparinase ii/iii n-terminus</fullName>
    </submittedName>
</protein>
<keyword evidence="3" id="KW-0574">Periplasm</keyword>
<feature type="domain" description="Heparin-sulfate lyase N-terminal" evidence="6">
    <location>
        <begin position="31"/>
        <end position="381"/>
    </location>
</feature>
<dbReference type="SMR" id="A0A1H6KDF3"/>
<dbReference type="GO" id="GO:0042597">
    <property type="term" value="C:periplasmic space"/>
    <property type="evidence" value="ECO:0007669"/>
    <property type="project" value="UniProtKB-SubCell"/>
</dbReference>
<evidence type="ECO:0000259" key="6">
    <source>
        <dbReference type="Pfam" id="PF16889"/>
    </source>
</evidence>
<keyword evidence="8" id="KW-1185">Reference proteome</keyword>
<proteinExistence type="predicted"/>
<reference evidence="8" key="1">
    <citation type="submission" date="2016-09" db="EMBL/GenBank/DDBJ databases">
        <authorList>
            <person name="Koehorst J."/>
        </authorList>
    </citation>
    <scope>NUCLEOTIDE SEQUENCE [LARGE SCALE GENOMIC DNA]</scope>
</reference>
<evidence type="ECO:0000256" key="3">
    <source>
        <dbReference type="ARBA" id="ARBA00022764"/>
    </source>
</evidence>
<evidence type="ECO:0000313" key="8">
    <source>
        <dbReference type="Proteomes" id="UP000176204"/>
    </source>
</evidence>
<dbReference type="SUPFAM" id="SSF48230">
    <property type="entry name" value="Chondroitin AC/alginate lyase"/>
    <property type="match status" value="1"/>
</dbReference>
<dbReference type="Pfam" id="PF07940">
    <property type="entry name" value="Hepar_II_III_C"/>
    <property type="match status" value="1"/>
</dbReference>
<evidence type="ECO:0000256" key="4">
    <source>
        <dbReference type="ARBA" id="ARBA00023239"/>
    </source>
</evidence>